<dbReference type="InterPro" id="IPR036188">
    <property type="entry name" value="FAD/NAD-bd_sf"/>
</dbReference>
<dbReference type="Pfam" id="PF13450">
    <property type="entry name" value="NAD_binding_8"/>
    <property type="match status" value="1"/>
</dbReference>
<keyword evidence="2" id="KW-1185">Reference proteome</keyword>
<dbReference type="EMBL" id="JALZWP010000022">
    <property type="protein sequence ID" value="MCL1630058.1"/>
    <property type="molecule type" value="Genomic_DNA"/>
</dbReference>
<reference evidence="1 2" key="1">
    <citation type="submission" date="2022-05" db="EMBL/GenBank/DDBJ databases">
        <title>Seasonal and diel survey of microbial diversity of the Tyrrhenian coast.</title>
        <authorList>
            <person name="Gattoni G."/>
            <person name="Corral P."/>
        </authorList>
    </citation>
    <scope>NUCLEOTIDE SEQUENCE [LARGE SCALE GENOMIC DNA]</scope>
    <source>
        <strain evidence="1 2">V10</strain>
    </source>
</reference>
<comment type="caution">
    <text evidence="1">The sequence shown here is derived from an EMBL/GenBank/DDBJ whole genome shotgun (WGS) entry which is preliminary data.</text>
</comment>
<dbReference type="PRINTS" id="PR00419">
    <property type="entry name" value="ADXRDTASE"/>
</dbReference>
<dbReference type="Gene3D" id="3.50.50.60">
    <property type="entry name" value="FAD/NAD(P)-binding domain"/>
    <property type="match status" value="1"/>
</dbReference>
<dbReference type="RefSeq" id="WP_249060650.1">
    <property type="nucleotide sequence ID" value="NZ_JALZWP010000022.1"/>
</dbReference>
<protein>
    <submittedName>
        <fullName evidence="1">NAD(P)-binding protein</fullName>
    </submittedName>
</protein>
<gene>
    <name evidence="1" type="ORF">M3N55_15085</name>
</gene>
<dbReference type="SUPFAM" id="SSF51905">
    <property type="entry name" value="FAD/NAD(P)-binding domain"/>
    <property type="match status" value="1"/>
</dbReference>
<dbReference type="PANTHER" id="PTHR42923">
    <property type="entry name" value="PROTOPORPHYRINOGEN OXIDASE"/>
    <property type="match status" value="1"/>
</dbReference>
<proteinExistence type="predicted"/>
<dbReference type="PANTHER" id="PTHR42923:SF3">
    <property type="entry name" value="PROTOPORPHYRINOGEN OXIDASE"/>
    <property type="match status" value="1"/>
</dbReference>
<accession>A0ABT0M5Y0</accession>
<name>A0ABT0M5Y0_9RHOB</name>
<dbReference type="InterPro" id="IPR050464">
    <property type="entry name" value="Zeta_carotene_desat/Oxidored"/>
</dbReference>
<evidence type="ECO:0000313" key="1">
    <source>
        <dbReference type="EMBL" id="MCL1630058.1"/>
    </source>
</evidence>
<organism evidence="1 2">
    <name type="scientific">Roseinatronobacter domitianus</name>
    <dbReference type="NCBI Taxonomy" id="2940293"/>
    <lineage>
        <taxon>Bacteria</taxon>
        <taxon>Pseudomonadati</taxon>
        <taxon>Pseudomonadota</taxon>
        <taxon>Alphaproteobacteria</taxon>
        <taxon>Rhodobacterales</taxon>
        <taxon>Paracoccaceae</taxon>
        <taxon>Roseinatronobacter</taxon>
    </lineage>
</organism>
<evidence type="ECO:0000313" key="2">
    <source>
        <dbReference type="Proteomes" id="UP001202550"/>
    </source>
</evidence>
<sequence length="455" mass="50641">MRKREVIILGSGFRGLAAAFFLSSKGANVVVLEKAPQFGGVLSGKIWEGFHLDYGCHLFDNNRKDITDFYLEMVEDDDFFVDTPVQYSSVLNGRVTHGLAIPDLSLLPKPLVSQALLELLEMVTSNSAKSSQTTLFEVLVNRFGDTASQLLAPSIEKVYGNPSKDLCRSALNQGLFKRVKLLPDDIGNLLKIMPPLDERIAVKADSNLNSPYPNSSPKFGRNFYPAKHGMSGFVRRAVDVLKSRGVSFFSSTGDMELEFRDKNINVKCQNIGHFSCDNIVSTLSPSDTETQILASRRLCDKICPIPMTLLYFKVNSHDVSSVTYSHNFDIESIAFRISNAGSYGNQYDREGQTYICIECPTNLTEVVWENPSSKVTEIWQAVISSGAVKTGAMYDNFLILQTPRSYSVPLRGYEALENQVFDLLSTHYPRLINLSSLSFSKNEIVSDVVSKLEIL</sequence>
<dbReference type="Proteomes" id="UP001202550">
    <property type="component" value="Unassembled WGS sequence"/>
</dbReference>